<accession>A0ABS9C059</accession>
<evidence type="ECO:0000259" key="1">
    <source>
        <dbReference type="Pfam" id="PF05598"/>
    </source>
</evidence>
<gene>
    <name evidence="2" type="ORF">L0U89_19800</name>
</gene>
<proteinExistence type="predicted"/>
<keyword evidence="3" id="KW-1185">Reference proteome</keyword>
<name>A0ABS9C059_9BACT</name>
<dbReference type="PANTHER" id="PTHR35604">
    <property type="entry name" value="TRANSPOSASE INSH FOR INSERTION SEQUENCE ELEMENT IS5A-RELATED"/>
    <property type="match status" value="1"/>
</dbReference>
<dbReference type="PANTHER" id="PTHR35604:SF2">
    <property type="entry name" value="TRANSPOSASE INSH FOR INSERTION SEQUENCE ELEMENT IS5A-RELATED"/>
    <property type="match status" value="1"/>
</dbReference>
<dbReference type="Pfam" id="PF05598">
    <property type="entry name" value="DUF772"/>
    <property type="match status" value="1"/>
</dbReference>
<reference evidence="2 3" key="1">
    <citation type="submission" date="2022-01" db="EMBL/GenBank/DDBJ databases">
        <title>Mariniradius saccharolyticus sp. nov., isolated from sediment of a river.</title>
        <authorList>
            <person name="Liu H."/>
        </authorList>
    </citation>
    <scope>NUCLEOTIDE SEQUENCE [LARGE SCALE GENOMIC DNA]</scope>
    <source>
        <strain evidence="2 3">RY-2</strain>
    </source>
</reference>
<dbReference type="RefSeq" id="WP_234863112.1">
    <property type="nucleotide sequence ID" value="NZ_JAKEVZ010000026.1"/>
</dbReference>
<dbReference type="EMBL" id="JAKEVZ010000026">
    <property type="protein sequence ID" value="MCF1753315.1"/>
    <property type="molecule type" value="Genomic_DNA"/>
</dbReference>
<dbReference type="Proteomes" id="UP001201449">
    <property type="component" value="Unassembled WGS sequence"/>
</dbReference>
<protein>
    <submittedName>
        <fullName evidence="2">Transposase</fullName>
    </submittedName>
</protein>
<feature type="non-terminal residue" evidence="2">
    <location>
        <position position="201"/>
    </location>
</feature>
<dbReference type="InterPro" id="IPR008490">
    <property type="entry name" value="Transposase_InsH_N"/>
</dbReference>
<comment type="caution">
    <text evidence="2">The sequence shown here is derived from an EMBL/GenBank/DDBJ whole genome shotgun (WGS) entry which is preliminary data.</text>
</comment>
<evidence type="ECO:0000313" key="2">
    <source>
        <dbReference type="EMBL" id="MCF1753315.1"/>
    </source>
</evidence>
<feature type="domain" description="Transposase InsH N-terminal" evidence="1">
    <location>
        <begin position="16"/>
        <end position="111"/>
    </location>
</feature>
<sequence length="201" mass="23381">MQGRQRIHPKLFYQVSLEDLVPADNYYRRLSSCLDLGFLYKATARFYGTEGQESIDPVVFFKMLLVGYLNNINSDRKLIAFCSNCLDVRLFLNYDLDEVLPWHSTVSRTRQLYGEEVFLQLFREVLRLCVGKGMVRGKRQAVDSAFVKANASMDSLLEKEVVEDASAYVDELDEGSEFKVTTARKKLVERHHRWKEEEYKG</sequence>
<organism evidence="2 3">
    <name type="scientific">Mariniradius sediminis</name>
    <dbReference type="NCBI Taxonomy" id="2909237"/>
    <lineage>
        <taxon>Bacteria</taxon>
        <taxon>Pseudomonadati</taxon>
        <taxon>Bacteroidota</taxon>
        <taxon>Cytophagia</taxon>
        <taxon>Cytophagales</taxon>
        <taxon>Cyclobacteriaceae</taxon>
        <taxon>Mariniradius</taxon>
    </lineage>
</organism>
<evidence type="ECO:0000313" key="3">
    <source>
        <dbReference type="Proteomes" id="UP001201449"/>
    </source>
</evidence>